<accession>A0A9Y2ILJ4</accession>
<organism evidence="4 5">
    <name type="scientific">Amycolatopsis carbonis</name>
    <dbReference type="NCBI Taxonomy" id="715471"/>
    <lineage>
        <taxon>Bacteria</taxon>
        <taxon>Bacillati</taxon>
        <taxon>Actinomycetota</taxon>
        <taxon>Actinomycetes</taxon>
        <taxon>Pseudonocardiales</taxon>
        <taxon>Pseudonocardiaceae</taxon>
        <taxon>Amycolatopsis</taxon>
    </lineage>
</organism>
<gene>
    <name evidence="4" type="ORF">QRX50_07195</name>
</gene>
<protein>
    <submittedName>
        <fullName evidence="4">Excalibur calcium-binding domain-containing protein</fullName>
    </submittedName>
</protein>
<evidence type="ECO:0000259" key="3">
    <source>
        <dbReference type="SMART" id="SM00894"/>
    </source>
</evidence>
<sequence length="268" mass="27422">MHPTPAPAARPRKRFPKWLMVTLGVFVVLFVLGAIFGKAPETPTQPVAAPAAPTTTTPATPTTSTPPPVTYTVDKVVDGATVELAASDGTHRTVHVLGVTVATGSNCYATETLTWATSKLAGAAVKLTTDTTTGVALALADGSDYATAAVQNGYAKFAVDATSTALQAAETTARQAATGLWAAPCKGAIDAPTPQAPAPPAPPATKQKEAPAPPRTHEDPPPVEEPDTSSAYYQNCTEARAAGVTPLHVGDPGYSRKLDRDGDGVACE</sequence>
<dbReference type="KEGG" id="acab:QRX50_07195"/>
<dbReference type="Gene3D" id="2.40.50.90">
    <property type="match status" value="1"/>
</dbReference>
<dbReference type="Proteomes" id="UP001236014">
    <property type="component" value="Chromosome"/>
</dbReference>
<feature type="domain" description="TNase-like" evidence="2">
    <location>
        <begin position="67"/>
        <end position="183"/>
    </location>
</feature>
<feature type="compositionally biased region" description="Polar residues" evidence="1">
    <location>
        <begin position="228"/>
        <end position="237"/>
    </location>
</feature>
<dbReference type="InterPro" id="IPR008613">
    <property type="entry name" value="Excalibur_Ca-bd_domain"/>
</dbReference>
<feature type="region of interest" description="Disordered" evidence="1">
    <location>
        <begin position="42"/>
        <end position="68"/>
    </location>
</feature>
<dbReference type="Pfam" id="PF05901">
    <property type="entry name" value="Excalibur"/>
    <property type="match status" value="1"/>
</dbReference>
<dbReference type="SUPFAM" id="SSF50199">
    <property type="entry name" value="Staphylococcal nuclease"/>
    <property type="match status" value="1"/>
</dbReference>
<feature type="compositionally biased region" description="Pro residues" evidence="1">
    <location>
        <begin position="194"/>
        <end position="203"/>
    </location>
</feature>
<dbReference type="InterPro" id="IPR016071">
    <property type="entry name" value="Staphylococal_nuclease_OB-fold"/>
</dbReference>
<name>A0A9Y2ILJ4_9PSEU</name>
<feature type="domain" description="Excalibur calcium-binding" evidence="3">
    <location>
        <begin position="232"/>
        <end position="268"/>
    </location>
</feature>
<feature type="compositionally biased region" description="Low complexity" evidence="1">
    <location>
        <begin position="42"/>
        <end position="63"/>
    </location>
</feature>
<dbReference type="AlphaFoldDB" id="A0A9Y2ILJ4"/>
<reference evidence="4 5" key="1">
    <citation type="submission" date="2023-06" db="EMBL/GenBank/DDBJ databases">
        <authorList>
            <person name="Oyuntsetseg B."/>
            <person name="Kim S.B."/>
        </authorList>
    </citation>
    <scope>NUCLEOTIDE SEQUENCE [LARGE SCALE GENOMIC DNA]</scope>
    <source>
        <strain evidence="4 5">2-15</strain>
    </source>
</reference>
<evidence type="ECO:0000313" key="4">
    <source>
        <dbReference type="EMBL" id="WIX80548.1"/>
    </source>
</evidence>
<dbReference type="SMART" id="SM00894">
    <property type="entry name" value="Excalibur"/>
    <property type="match status" value="1"/>
</dbReference>
<proteinExistence type="predicted"/>
<dbReference type="EMBL" id="CP127294">
    <property type="protein sequence ID" value="WIX80548.1"/>
    <property type="molecule type" value="Genomic_DNA"/>
</dbReference>
<dbReference type="InterPro" id="IPR035437">
    <property type="entry name" value="SNase_OB-fold_sf"/>
</dbReference>
<dbReference type="RefSeq" id="WP_285971177.1">
    <property type="nucleotide sequence ID" value="NZ_CP127294.1"/>
</dbReference>
<evidence type="ECO:0000259" key="2">
    <source>
        <dbReference type="SMART" id="SM00318"/>
    </source>
</evidence>
<dbReference type="SMART" id="SM00318">
    <property type="entry name" value="SNc"/>
    <property type="match status" value="1"/>
</dbReference>
<evidence type="ECO:0000256" key="1">
    <source>
        <dbReference type="SAM" id="MobiDB-lite"/>
    </source>
</evidence>
<feature type="region of interest" description="Disordered" evidence="1">
    <location>
        <begin position="187"/>
        <end position="268"/>
    </location>
</feature>
<feature type="compositionally biased region" description="Basic and acidic residues" evidence="1">
    <location>
        <begin position="254"/>
        <end position="268"/>
    </location>
</feature>
<evidence type="ECO:0000313" key="5">
    <source>
        <dbReference type="Proteomes" id="UP001236014"/>
    </source>
</evidence>
<keyword evidence="5" id="KW-1185">Reference proteome</keyword>